<evidence type="ECO:0000256" key="3">
    <source>
        <dbReference type="ARBA" id="ARBA00022617"/>
    </source>
</evidence>
<evidence type="ECO:0000256" key="7">
    <source>
        <dbReference type="SAM" id="SignalP"/>
    </source>
</evidence>
<dbReference type="InterPro" id="IPR036396">
    <property type="entry name" value="Cyt_P450_sf"/>
</dbReference>
<proteinExistence type="inferred from homology"/>
<feature type="chain" id="PRO_5015122358" description="Cytochrome P450" evidence="7">
    <location>
        <begin position="19"/>
        <end position="557"/>
    </location>
</feature>
<keyword evidence="3 6" id="KW-0349">Heme</keyword>
<feature type="binding site" description="axial binding residue" evidence="6">
    <location>
        <position position="503"/>
    </location>
    <ligand>
        <name>heme</name>
        <dbReference type="ChEBI" id="CHEBI:30413"/>
    </ligand>
    <ligandPart>
        <name>Fe</name>
        <dbReference type="ChEBI" id="CHEBI:18248"/>
    </ligandPart>
</feature>
<dbReference type="PANTHER" id="PTHR24305:SF232">
    <property type="entry name" value="P450, PUTATIVE (EUROFUNG)-RELATED"/>
    <property type="match status" value="1"/>
</dbReference>
<dbReference type="GO" id="GO:0016705">
    <property type="term" value="F:oxidoreductase activity, acting on paired donors, with incorporation or reduction of molecular oxygen"/>
    <property type="evidence" value="ECO:0007669"/>
    <property type="project" value="InterPro"/>
</dbReference>
<evidence type="ECO:0000256" key="4">
    <source>
        <dbReference type="ARBA" id="ARBA00022723"/>
    </source>
</evidence>
<evidence type="ECO:0008006" key="10">
    <source>
        <dbReference type="Google" id="ProtNLM"/>
    </source>
</evidence>
<dbReference type="STRING" id="398673.A0A2P4ZSL3"/>
<dbReference type="AlphaFoldDB" id="A0A2P4ZSL3"/>
<dbReference type="InterPro" id="IPR001128">
    <property type="entry name" value="Cyt_P450"/>
</dbReference>
<keyword evidence="4 6" id="KW-0479">Metal-binding</keyword>
<organism evidence="8 9">
    <name type="scientific">Trichoderma gamsii</name>
    <dbReference type="NCBI Taxonomy" id="398673"/>
    <lineage>
        <taxon>Eukaryota</taxon>
        <taxon>Fungi</taxon>
        <taxon>Dikarya</taxon>
        <taxon>Ascomycota</taxon>
        <taxon>Pezizomycotina</taxon>
        <taxon>Sordariomycetes</taxon>
        <taxon>Hypocreomycetidae</taxon>
        <taxon>Hypocreales</taxon>
        <taxon>Hypocreaceae</taxon>
        <taxon>Trichoderma</taxon>
    </lineage>
</organism>
<feature type="signal peptide" evidence="7">
    <location>
        <begin position="1"/>
        <end position="18"/>
    </location>
</feature>
<keyword evidence="7" id="KW-0732">Signal</keyword>
<dbReference type="PRINTS" id="PR00463">
    <property type="entry name" value="EP450I"/>
</dbReference>
<dbReference type="Proteomes" id="UP000054821">
    <property type="component" value="Unassembled WGS sequence"/>
</dbReference>
<evidence type="ECO:0000256" key="1">
    <source>
        <dbReference type="ARBA" id="ARBA00001971"/>
    </source>
</evidence>
<evidence type="ECO:0000256" key="5">
    <source>
        <dbReference type="ARBA" id="ARBA00023004"/>
    </source>
</evidence>
<dbReference type="SUPFAM" id="SSF48264">
    <property type="entry name" value="Cytochrome P450"/>
    <property type="match status" value="1"/>
</dbReference>
<dbReference type="Pfam" id="PF00067">
    <property type="entry name" value="p450"/>
    <property type="match status" value="2"/>
</dbReference>
<evidence type="ECO:0000313" key="8">
    <source>
        <dbReference type="EMBL" id="PON27267.1"/>
    </source>
</evidence>
<protein>
    <recommendedName>
        <fullName evidence="10">Cytochrome P450</fullName>
    </recommendedName>
</protein>
<comment type="caution">
    <text evidence="8">The sequence shown here is derived from an EMBL/GenBank/DDBJ whole genome shotgun (WGS) entry which is preliminary data.</text>
</comment>
<evidence type="ECO:0000256" key="2">
    <source>
        <dbReference type="ARBA" id="ARBA00010617"/>
    </source>
</evidence>
<sequence>MIVITLAVLGAIYLVYRAICPKPIPGIPYNASAIRSPLGDVPGMIRDITSTPGLYFNDWCAKQSQKLNSPLCQVFLTPFSKPILLLADYDEALDIGSRRTDDFDRGTFMADSFAAFGNFHTRMPTGPEFKASRRWLQDLMAPSFLNGFVAPTTYALVSRLVELWRTKARLAGDKPFSAGTDLDRANFDIMARFFFGEHFGRSSIDAQIELLSDEKAPEVGPRGEAVFPEGAIDSVFYTLHDAGRTVTQMMTSLWPKLTLHWIPWTAGYRRIQATKRQLTRDQVQKSIKRVRAGEKSAGIDYMLSRELAVAEQEGREPDFYNDMIMAEFLGIAYAGMDTTEANISWALKFVIKHPKVQENLRHALHSAYPLAVQENRLPTVAEFLRSTSIPYLDALIEETIRLHPVLSTRDAIRDTEILGHHVPKGTTVFLLPNGPSFLSPPFPIAENKRSSTTRVVKPSKKWNETDMASFNPERWLVRNAQRDVEFDSTAGPQSGFGHGPRACWGKREAYLRMRIALTLLVWSFDFLEVPESMSSMVARPVFVHTPEEIFIRPRPRV</sequence>
<dbReference type="GO" id="GO:0004497">
    <property type="term" value="F:monooxygenase activity"/>
    <property type="evidence" value="ECO:0007669"/>
    <property type="project" value="InterPro"/>
</dbReference>
<dbReference type="GO" id="GO:0020037">
    <property type="term" value="F:heme binding"/>
    <property type="evidence" value="ECO:0007669"/>
    <property type="project" value="InterPro"/>
</dbReference>
<dbReference type="RefSeq" id="XP_018660781.1">
    <property type="nucleotide sequence ID" value="XM_018806063.1"/>
</dbReference>
<dbReference type="GO" id="GO:0005506">
    <property type="term" value="F:iron ion binding"/>
    <property type="evidence" value="ECO:0007669"/>
    <property type="project" value="InterPro"/>
</dbReference>
<reference evidence="8 9" key="1">
    <citation type="journal article" date="2016" name="Genome Announc.">
        <title>Draft Whole-Genome Sequence of Trichoderma gamsii T6085, a Promising Biocontrol Agent of Fusarium Head Blight on Wheat.</title>
        <authorList>
            <person name="Baroncelli R."/>
            <person name="Zapparata A."/>
            <person name="Piaggeschi G."/>
            <person name="Sarrocco S."/>
            <person name="Vannacci G."/>
        </authorList>
    </citation>
    <scope>NUCLEOTIDE SEQUENCE [LARGE SCALE GENOMIC DNA]</scope>
    <source>
        <strain evidence="8 9">T6085</strain>
    </source>
</reference>
<dbReference type="InterPro" id="IPR002401">
    <property type="entry name" value="Cyt_P450_E_grp-I"/>
</dbReference>
<evidence type="ECO:0000256" key="6">
    <source>
        <dbReference type="PIRSR" id="PIRSR602401-1"/>
    </source>
</evidence>
<keyword evidence="5 6" id="KW-0408">Iron</keyword>
<dbReference type="InterPro" id="IPR050121">
    <property type="entry name" value="Cytochrome_P450_monoxygenase"/>
</dbReference>
<accession>A0A2P4ZSL3</accession>
<comment type="cofactor">
    <cofactor evidence="1 6">
        <name>heme</name>
        <dbReference type="ChEBI" id="CHEBI:30413"/>
    </cofactor>
</comment>
<dbReference type="Gene3D" id="1.10.630.10">
    <property type="entry name" value="Cytochrome P450"/>
    <property type="match status" value="1"/>
</dbReference>
<evidence type="ECO:0000313" key="9">
    <source>
        <dbReference type="Proteomes" id="UP000054821"/>
    </source>
</evidence>
<gene>
    <name evidence="8" type="ORF">TGAM01_v203648</name>
</gene>
<comment type="similarity">
    <text evidence="2">Belongs to the cytochrome P450 family.</text>
</comment>
<dbReference type="EMBL" id="JPDN02000010">
    <property type="protein sequence ID" value="PON27267.1"/>
    <property type="molecule type" value="Genomic_DNA"/>
</dbReference>
<dbReference type="PRINTS" id="PR00385">
    <property type="entry name" value="P450"/>
</dbReference>
<dbReference type="GeneID" id="29986146"/>
<name>A0A2P4ZSL3_9HYPO</name>
<dbReference type="PANTHER" id="PTHR24305">
    <property type="entry name" value="CYTOCHROME P450"/>
    <property type="match status" value="1"/>
</dbReference>
<keyword evidence="9" id="KW-1185">Reference proteome</keyword>